<evidence type="ECO:0000313" key="2">
    <source>
        <dbReference type="Proteomes" id="UP000193577"/>
    </source>
</evidence>
<dbReference type="EMBL" id="NCXO01000078">
    <property type="protein sequence ID" value="OSC24502.1"/>
    <property type="molecule type" value="Genomic_DNA"/>
</dbReference>
<sequence length="70" mass="7666">MTSVMPSPTALRPRQAAQYVGLSEASLARKRFRGEGPAYVKRGRLVYYPISCLDAWMCGEELGETLSANG</sequence>
<organism evidence="1 2">
    <name type="scientific">Mycolicibacillus koreensis</name>
    <dbReference type="NCBI Taxonomy" id="1069220"/>
    <lineage>
        <taxon>Bacteria</taxon>
        <taxon>Bacillati</taxon>
        <taxon>Actinomycetota</taxon>
        <taxon>Actinomycetes</taxon>
        <taxon>Mycobacteriales</taxon>
        <taxon>Mycobacteriaceae</taxon>
        <taxon>Mycolicibacillus</taxon>
    </lineage>
</organism>
<comment type="caution">
    <text evidence="1">The sequence shown here is derived from an EMBL/GenBank/DDBJ whole genome shotgun (WGS) entry which is preliminary data.</text>
</comment>
<reference evidence="1 2" key="1">
    <citation type="submission" date="2017-04" db="EMBL/GenBank/DDBJ databases">
        <title>The new phylogeny of genus Mycobacterium.</title>
        <authorList>
            <person name="Tortoli E."/>
            <person name="Trovato A."/>
            <person name="Cirillo D.M."/>
        </authorList>
    </citation>
    <scope>NUCLEOTIDE SEQUENCE [LARGE SCALE GENOMIC DNA]</scope>
    <source>
        <strain evidence="1 2">KCTC 19819</strain>
    </source>
</reference>
<accession>A0A7I7SH59</accession>
<gene>
    <name evidence="1" type="ORF">B8W67_19510</name>
</gene>
<dbReference type="InterPro" id="IPR041657">
    <property type="entry name" value="HTH_17"/>
</dbReference>
<dbReference type="Pfam" id="PF12728">
    <property type="entry name" value="HTH_17"/>
    <property type="match status" value="1"/>
</dbReference>
<evidence type="ECO:0000313" key="1">
    <source>
        <dbReference type="EMBL" id="OSC24502.1"/>
    </source>
</evidence>
<dbReference type="OrthoDB" id="3267842at2"/>
<proteinExistence type="predicted"/>
<dbReference type="AlphaFoldDB" id="A0A7I7SH59"/>
<protein>
    <submittedName>
        <fullName evidence="1">Uncharacterized protein</fullName>
    </submittedName>
</protein>
<name>A0A7I7SH59_9MYCO</name>
<dbReference type="Proteomes" id="UP000193577">
    <property type="component" value="Unassembled WGS sequence"/>
</dbReference>
<dbReference type="RefSeq" id="WP_085305812.1">
    <property type="nucleotide sequence ID" value="NZ_AP022594.1"/>
</dbReference>
<keyword evidence="2" id="KW-1185">Reference proteome</keyword>